<evidence type="ECO:0000259" key="2">
    <source>
        <dbReference type="Pfam" id="PF25459"/>
    </source>
</evidence>
<organism evidence="3 4">
    <name type="scientific">Ogataea philodendri</name>
    <dbReference type="NCBI Taxonomy" id="1378263"/>
    <lineage>
        <taxon>Eukaryota</taxon>
        <taxon>Fungi</taxon>
        <taxon>Dikarya</taxon>
        <taxon>Ascomycota</taxon>
        <taxon>Saccharomycotina</taxon>
        <taxon>Pichiomycetes</taxon>
        <taxon>Pichiales</taxon>
        <taxon>Pichiaceae</taxon>
        <taxon>Ogataea</taxon>
    </lineage>
</organism>
<dbReference type="Pfam" id="PF25459">
    <property type="entry name" value="AIM3_BBC1_C"/>
    <property type="match status" value="1"/>
</dbReference>
<feature type="compositionally biased region" description="Pro residues" evidence="1">
    <location>
        <begin position="204"/>
        <end position="216"/>
    </location>
</feature>
<proteinExistence type="predicted"/>
<reference evidence="3" key="2">
    <citation type="submission" date="2021-01" db="EMBL/GenBank/DDBJ databases">
        <authorList>
            <person name="Schikora-Tamarit M.A."/>
        </authorList>
    </citation>
    <scope>NUCLEOTIDE SEQUENCE</scope>
    <source>
        <strain evidence="3">CBS6075</strain>
    </source>
</reference>
<evidence type="ECO:0000313" key="4">
    <source>
        <dbReference type="Proteomes" id="UP000769157"/>
    </source>
</evidence>
<dbReference type="Gene3D" id="3.90.1720.60">
    <property type="match status" value="1"/>
</dbReference>
<feature type="region of interest" description="Disordered" evidence="1">
    <location>
        <begin position="1"/>
        <end position="285"/>
    </location>
</feature>
<dbReference type="Proteomes" id="UP000769157">
    <property type="component" value="Unassembled WGS sequence"/>
</dbReference>
<dbReference type="OrthoDB" id="3357271at2759"/>
<feature type="compositionally biased region" description="Polar residues" evidence="1">
    <location>
        <begin position="219"/>
        <end position="239"/>
    </location>
</feature>
<evidence type="ECO:0000256" key="1">
    <source>
        <dbReference type="SAM" id="MobiDB-lite"/>
    </source>
</evidence>
<feature type="compositionally biased region" description="Polar residues" evidence="1">
    <location>
        <begin position="248"/>
        <end position="258"/>
    </location>
</feature>
<dbReference type="GeneID" id="70236965"/>
<reference evidence="3" key="1">
    <citation type="journal article" date="2021" name="Open Biol.">
        <title>Shared evolutionary footprints suggest mitochondrial oxidative damage underlies multiple complex I losses in fungi.</title>
        <authorList>
            <person name="Schikora-Tamarit M.A."/>
            <person name="Marcet-Houben M."/>
            <person name="Nosek J."/>
            <person name="Gabaldon T."/>
        </authorList>
    </citation>
    <scope>NUCLEOTIDE SEQUENCE</scope>
    <source>
        <strain evidence="3">CBS6075</strain>
    </source>
</reference>
<feature type="domain" description="BBC1/AIM3 cysteine proteinase-fold" evidence="2">
    <location>
        <begin position="362"/>
        <end position="536"/>
    </location>
</feature>
<dbReference type="InterPro" id="IPR057402">
    <property type="entry name" value="AIM3_BBC1_C"/>
</dbReference>
<name>A0A9P8P1K7_9ASCO</name>
<accession>A0A9P8P1K7</accession>
<gene>
    <name evidence="3" type="ORF">OGAPHI_005001</name>
</gene>
<dbReference type="RefSeq" id="XP_046059936.1">
    <property type="nucleotide sequence ID" value="XM_046206141.1"/>
</dbReference>
<protein>
    <recommendedName>
        <fullName evidence="2">BBC1/AIM3 cysteine proteinase-fold domain-containing protein</fullName>
    </recommendedName>
</protein>
<feature type="compositionally biased region" description="Low complexity" evidence="1">
    <location>
        <begin position="115"/>
        <end position="125"/>
    </location>
</feature>
<evidence type="ECO:0000313" key="3">
    <source>
        <dbReference type="EMBL" id="KAH3663600.1"/>
    </source>
</evidence>
<feature type="compositionally biased region" description="Polar residues" evidence="1">
    <location>
        <begin position="91"/>
        <end position="108"/>
    </location>
</feature>
<dbReference type="EMBL" id="JAEUBE010000366">
    <property type="protein sequence ID" value="KAH3663600.1"/>
    <property type="molecule type" value="Genomic_DNA"/>
</dbReference>
<sequence>MSSEKPALKPKPKIPPPIKAKKPDLTVVTAPEPADEENVVASWRNSLKKTEPQLSPKTEHKPAPKPTEPVRTSFSAVASKFPPPPVHINRNKSQASIKLERTPSTTPSLPEGQRSSTVSSKTPLSSDDEDAPPLPSRPSRGNSVSSVEEDAPPLPKRPGISPQHSVVQELKTRAPPKPRVLERSDSQKSATPPPRPERKGTPPVVKPKPALKPKPVPESFTNTLTSNLETLKLQQQRPNHSAPPTPPKSRSSAFNSGTASPASPAPRSRSKPSVPPPRSAAKSNWHPPVLNLELDSGWFAKDDFENYLPKDLQNLDYATSYGYNSKENFRVLVFRNRDLSTTKIKFTWDKAGDPAQSADHETKFVPPPQASKALLDEGAAVYGEHVAGWSEAQKGKKVGDGECWTLAHEALKRGCGKHAFISSGLVHGALLGTIVVNDKKPKFQKEPVSSNIQRGDILQFKDCCIRYPNKALFYGSPDHTSVVTHVTGSVELPKVDVLHQNVNGEKVVILETLELDKLVEGEVKVYRPVAASWISELTPMW</sequence>
<keyword evidence="4" id="KW-1185">Reference proteome</keyword>
<dbReference type="AlphaFoldDB" id="A0A9P8P1K7"/>
<comment type="caution">
    <text evidence="3">The sequence shown here is derived from an EMBL/GenBank/DDBJ whole genome shotgun (WGS) entry which is preliminary data.</text>
</comment>